<dbReference type="EMBL" id="CACRXK020002779">
    <property type="protein sequence ID" value="CAB3996012.1"/>
    <property type="molecule type" value="Genomic_DNA"/>
</dbReference>
<protein>
    <submittedName>
        <fullName evidence="1">Uncharacterized protein</fullName>
    </submittedName>
</protein>
<dbReference type="OrthoDB" id="5982992at2759"/>
<keyword evidence="2" id="KW-1185">Reference proteome</keyword>
<comment type="caution">
    <text evidence="1">The sequence shown here is derived from an EMBL/GenBank/DDBJ whole genome shotgun (WGS) entry which is preliminary data.</text>
</comment>
<evidence type="ECO:0000313" key="1">
    <source>
        <dbReference type="EMBL" id="CAB3996012.1"/>
    </source>
</evidence>
<dbReference type="Proteomes" id="UP001152795">
    <property type="component" value="Unassembled WGS sequence"/>
</dbReference>
<name>A0A7D9DWW6_PARCT</name>
<proteinExistence type="predicted"/>
<gene>
    <name evidence="1" type="ORF">PACLA_8A083330</name>
</gene>
<reference evidence="1" key="1">
    <citation type="submission" date="2020-04" db="EMBL/GenBank/DDBJ databases">
        <authorList>
            <person name="Alioto T."/>
            <person name="Alioto T."/>
            <person name="Gomez Garrido J."/>
        </authorList>
    </citation>
    <scope>NUCLEOTIDE SEQUENCE</scope>
    <source>
        <strain evidence="1">A484AB</strain>
    </source>
</reference>
<organism evidence="1 2">
    <name type="scientific">Paramuricea clavata</name>
    <name type="common">Red gorgonian</name>
    <name type="synonym">Violescent sea-whip</name>
    <dbReference type="NCBI Taxonomy" id="317549"/>
    <lineage>
        <taxon>Eukaryota</taxon>
        <taxon>Metazoa</taxon>
        <taxon>Cnidaria</taxon>
        <taxon>Anthozoa</taxon>
        <taxon>Octocorallia</taxon>
        <taxon>Malacalcyonacea</taxon>
        <taxon>Plexauridae</taxon>
        <taxon>Paramuricea</taxon>
    </lineage>
</organism>
<evidence type="ECO:0000313" key="2">
    <source>
        <dbReference type="Proteomes" id="UP001152795"/>
    </source>
</evidence>
<sequence>MAIFKVLCLIGFVLLSSGYARKHEARHGSRFRQDYGFHRYKHILKRHGSVDGNPNYGGSTQRTSTGVAEVRTKGALEFLPSFETFQSGEINGGVEFKVTEDCSVTVSKTATLYQFGSNPPDCVNLAILLDFVLPNGKANFEFDNFMTLERIIIRTFSLDTATKQVDIAAAYTGTATLIKNILTMSNLRVELSFVWAQSQTFTFDISGTFSIGNVPVDVRLIRNEEGYNFAATVTGNLNAAAISSMFKQEGSFLPSTSLDGPLKEAKFDKFEVIKPRIQAIFADGYGFLFGGSIRILDWDLFDVNILINKPNDLPTTVTIAVFTKTFSISKMFKDLFKMDISDVPVLGSAVVRNLALSLSTGDVDTPLTVLDIADSDDIFEVPYSKGLKVSFEIPIAEIYVATSILISPTLITLTISQSGELNLGHVVREFVPNSNLIVTTEGETKLKNWPQFIPDPLSIALVSFHLEASKPTGSWALTTMNMKLKMTDVISLFNNKIHFSDLELDLNYEKGNDPSFYGVVLGRVSLGPKATPSPTVDVRIPFPFKNDEISFTFTDFNVKSVVEALAGRDVFPKDFSELFESIQLDSIAIAFDDQGSLSTISVDASIPGLWPIFGDISIGNVAIHFEYGKGTAGDDGAGESSSGSTWRVVVSGQIVIASCTITIEADLGTDLFSLSAEGAECSVSVGDVLEKIGLNRRMLPSMISGFTISDPKLRVMWQRTGDNAGSKSIAFAATTNLFRESQVELALIRHGGRTAVIAGFAVQSDAISEISFLNSLGLSDVAVVFVSERIPISPYEFINPSFQSYIPDIPEFRGITIYARFVPKADNMLGFMLRKGIEKDGDLEAGGGNEPEIIVKISFPALVFELEINLGSDGLQIGDVSGWRLTYMKLIISKRLIGLSLQCKVNMDNKNPDSIDSTFTGEVTFTFTGTITISLLWEGEWNNPFGISRRLTIRRMGLALGINLATLVPSFGITGAISVDVPSEAGKPPIDIELTLCIDPSAPDQTVFDLHFTRLLLEDLINLFAGKVVKLPKKLAEVGFPDQVQIYFSLSGNPNCFGKRYDPGVEIHGTIQIPFLKIRARIDLSIALPPSSFRLEASLELDPIIYLGGLIKVVDADTDSKGAHMKMRITENLADLMIDGSCRIEIFGAMISVKLQIDSTKFFFEGKLNLWNLFQVYLLVDISLVSTSPSLHVIGEMQNDLFAKIKEKATQAIRAGAKAVNAKIEGAQIKIRNAQREVDKLYNSINYHKRKIEDAKRECRNAPWYKKYICIGTAGKLIYHGAIIAGLWIAHGVATLVLKAADFFLEGVKGIIKVAAWVLEKLVNAALSIIDIQYVRFEVRMDGVTKIFDFKARIVIMGWTFTPEFRIDFSSSKKANSGINSAGQSISDKTMAKVKK</sequence>
<accession>A0A7D9DWW6</accession>